<name>A0ACC2MUN5_PERAE</name>
<organism evidence="1 2">
    <name type="scientific">Persea americana</name>
    <name type="common">Avocado</name>
    <dbReference type="NCBI Taxonomy" id="3435"/>
    <lineage>
        <taxon>Eukaryota</taxon>
        <taxon>Viridiplantae</taxon>
        <taxon>Streptophyta</taxon>
        <taxon>Embryophyta</taxon>
        <taxon>Tracheophyta</taxon>
        <taxon>Spermatophyta</taxon>
        <taxon>Magnoliopsida</taxon>
        <taxon>Magnoliidae</taxon>
        <taxon>Laurales</taxon>
        <taxon>Lauraceae</taxon>
        <taxon>Persea</taxon>
    </lineage>
</organism>
<comment type="caution">
    <text evidence="1">The sequence shown here is derived from an EMBL/GenBank/DDBJ whole genome shotgun (WGS) entry which is preliminary data.</text>
</comment>
<dbReference type="EMBL" id="CM056809">
    <property type="protein sequence ID" value="KAJ8648884.1"/>
    <property type="molecule type" value="Genomic_DNA"/>
</dbReference>
<keyword evidence="2" id="KW-1185">Reference proteome</keyword>
<sequence>MTEHLDDFNKIIVDLMNIDVKIDDEDKALLLLNSLPDSYDHFTHTLINRKTEVKYDVVSAILMNNEYRKKDKQAHKDSSSDALTNEKNGSQEESKANGRSKEVEFDVIPAESEGDDTNEEETPAQEPPQEQADSITASRRKRNIRKPQRFTDMVAYVLPMVEECVPTTNKEAKRHSESVKWQNAIDEEMKFLPAGIATADAAAADASASAATADAILGSGTTAWGRRSILRLRRSPHQQAWMRSGHFGLGTCSIGWRRTIYTTASLSLGEVLSVKVIRNKQTGQTEGYGFIEFANRAAAERTLQEYNGTLMPNSEQSFRLNWASFGSGDKRSDDGPDFPIFVETWLLMLLITCYKRHLGVTIPRLREPKLLPIELLVILRAMDL</sequence>
<dbReference type="Proteomes" id="UP001234297">
    <property type="component" value="Chromosome 1"/>
</dbReference>
<proteinExistence type="predicted"/>
<accession>A0ACC2MUN5</accession>
<reference evidence="1 2" key="1">
    <citation type="journal article" date="2022" name="Hortic Res">
        <title>A haplotype resolved chromosomal level avocado genome allows analysis of novel avocado genes.</title>
        <authorList>
            <person name="Nath O."/>
            <person name="Fletcher S.J."/>
            <person name="Hayward A."/>
            <person name="Shaw L.M."/>
            <person name="Masouleh A.K."/>
            <person name="Furtado A."/>
            <person name="Henry R.J."/>
            <person name="Mitter N."/>
        </authorList>
    </citation>
    <scope>NUCLEOTIDE SEQUENCE [LARGE SCALE GENOMIC DNA]</scope>
    <source>
        <strain evidence="2">cv. Hass</strain>
    </source>
</reference>
<gene>
    <name evidence="1" type="ORF">MRB53_001907</name>
</gene>
<protein>
    <submittedName>
        <fullName evidence="1">Uncharacterized protein</fullName>
    </submittedName>
</protein>
<evidence type="ECO:0000313" key="1">
    <source>
        <dbReference type="EMBL" id="KAJ8648884.1"/>
    </source>
</evidence>
<evidence type="ECO:0000313" key="2">
    <source>
        <dbReference type="Proteomes" id="UP001234297"/>
    </source>
</evidence>